<accession>A0A1Q4HIT4</accession>
<keyword evidence="3 4" id="KW-0418">Kinase</keyword>
<dbReference type="STRING" id="1801.BRW64_04025"/>
<dbReference type="PANTHER" id="PTHR21599:SF0">
    <property type="entry name" value="GLYCERATE KINASE"/>
    <property type="match status" value="1"/>
</dbReference>
<dbReference type="Gene3D" id="3.90.1510.10">
    <property type="entry name" value="Glycerate kinase, domain 2"/>
    <property type="match status" value="1"/>
</dbReference>
<protein>
    <submittedName>
        <fullName evidence="6">Glycerate kinase</fullName>
    </submittedName>
</protein>
<evidence type="ECO:0000256" key="3">
    <source>
        <dbReference type="ARBA" id="ARBA00022777"/>
    </source>
</evidence>
<dbReference type="GO" id="GO:0008887">
    <property type="term" value="F:glycerate kinase activity"/>
    <property type="evidence" value="ECO:0007669"/>
    <property type="project" value="UniProtKB-UniRule"/>
</dbReference>
<dbReference type="GO" id="GO:0031388">
    <property type="term" value="P:organic acid phosphorylation"/>
    <property type="evidence" value="ECO:0007669"/>
    <property type="project" value="UniProtKB-UniRule"/>
</dbReference>
<dbReference type="AlphaFoldDB" id="A0A1Q4HIT4"/>
<dbReference type="Gene3D" id="3.40.50.10350">
    <property type="entry name" value="Glycerate kinase, domain 1"/>
    <property type="match status" value="1"/>
</dbReference>
<dbReference type="EMBL" id="MIJD01000121">
    <property type="protein sequence ID" value="OPE53908.1"/>
    <property type="molecule type" value="Genomic_DNA"/>
</dbReference>
<dbReference type="NCBIfam" id="TIGR00045">
    <property type="entry name" value="glycerate kinase"/>
    <property type="match status" value="1"/>
</dbReference>
<dbReference type="PIRSF" id="PIRSF006078">
    <property type="entry name" value="GlxK"/>
    <property type="match status" value="1"/>
</dbReference>
<dbReference type="InterPro" id="IPR018193">
    <property type="entry name" value="Glyc_kinase_flavodox-like_fold"/>
</dbReference>
<evidence type="ECO:0000313" key="7">
    <source>
        <dbReference type="Proteomes" id="UP000191039"/>
    </source>
</evidence>
<evidence type="ECO:0000256" key="4">
    <source>
        <dbReference type="PIRNR" id="PIRNR006078"/>
    </source>
</evidence>
<evidence type="ECO:0000256" key="1">
    <source>
        <dbReference type="ARBA" id="ARBA00006284"/>
    </source>
</evidence>
<dbReference type="SUPFAM" id="SSF110738">
    <property type="entry name" value="Glycerate kinase I"/>
    <property type="match status" value="1"/>
</dbReference>
<dbReference type="PANTHER" id="PTHR21599">
    <property type="entry name" value="GLYCERATE KINASE"/>
    <property type="match status" value="1"/>
</dbReference>
<reference evidence="6 8" key="2">
    <citation type="submission" date="2017-10" db="EMBL/GenBank/DDBJ databases">
        <title>The new phylogeny of genus Mycobacterium.</title>
        <authorList>
            <person name="Tortoli E."/>
            <person name="Trovato A."/>
            <person name="Cirillo D.M."/>
        </authorList>
    </citation>
    <scope>NUCLEOTIDE SEQUENCE [LARGE SCALE GENOMIC DNA]</scope>
    <source>
        <strain evidence="6 8">IP141170001</strain>
    </source>
</reference>
<keyword evidence="8" id="KW-1185">Reference proteome</keyword>
<organism evidence="6 8">
    <name type="scientific">Mycolicibacterium diernhoferi</name>
    <dbReference type="NCBI Taxonomy" id="1801"/>
    <lineage>
        <taxon>Bacteria</taxon>
        <taxon>Bacillati</taxon>
        <taxon>Actinomycetota</taxon>
        <taxon>Actinomycetes</taxon>
        <taxon>Mycobacteriales</taxon>
        <taxon>Mycobacteriaceae</taxon>
        <taxon>Mycolicibacterium</taxon>
    </lineage>
</organism>
<evidence type="ECO:0000313" key="6">
    <source>
        <dbReference type="EMBL" id="PEG54988.1"/>
    </source>
</evidence>
<sequence length="387" mass="38445">MEDNGSGGHIVVAPDKFKGSATAADVAAALAAGLREVTSRRIVEFPIADGGEGTVDMMIGRGFTPVHCTVPGPLQRPVTATYALHGSTAVIEAAAANGLALLGPGGPTSTTARTACTLGVGALLRDALDRGARRIVLGVGGSATTDGGAGLLVGLGARLLDVHGDPLYPSGDDLAHAHAVDLDRLDPRLRGADLVVACDVDNPLTGPSGAASVYGPQKGADPATARALDAALGRWADIVARHTGRDLRDHPGVGAAGGLAFALAAVLGARLTSGIDLLLAVGGFAEVVEGAALVLVGEGSLDGQSLRGKGPIGVARAARAHGVPVLAVAGRCTVGASEVQAAGLDGVYTLAALEPDETSSMRNARTLLRRIGAAIASDRLAPAAHHG</sequence>
<dbReference type="EMBL" id="PDCR01000009">
    <property type="protein sequence ID" value="PEG54988.1"/>
    <property type="molecule type" value="Genomic_DNA"/>
</dbReference>
<gene>
    <name evidence="5" type="ORF">BV510_13120</name>
    <name evidence="6" type="ORF">CRI78_09155</name>
</gene>
<dbReference type="Proteomes" id="UP000191039">
    <property type="component" value="Unassembled WGS sequence"/>
</dbReference>
<evidence type="ECO:0000313" key="8">
    <source>
        <dbReference type="Proteomes" id="UP000220340"/>
    </source>
</evidence>
<name>A0A1Q4HIT4_9MYCO</name>
<comment type="caution">
    <text evidence="6">The sequence shown here is derived from an EMBL/GenBank/DDBJ whole genome shotgun (WGS) entry which is preliminary data.</text>
</comment>
<dbReference type="Pfam" id="PF02595">
    <property type="entry name" value="Gly_kinase"/>
    <property type="match status" value="1"/>
</dbReference>
<evidence type="ECO:0000313" key="5">
    <source>
        <dbReference type="EMBL" id="OPE53908.1"/>
    </source>
</evidence>
<dbReference type="InterPro" id="IPR018197">
    <property type="entry name" value="Glycerate_kinase_RE-like"/>
</dbReference>
<dbReference type="Proteomes" id="UP000220340">
    <property type="component" value="Unassembled WGS sequence"/>
</dbReference>
<reference evidence="5 7" key="1">
    <citation type="submission" date="2016-09" db="EMBL/GenBank/DDBJ databases">
        <title>genome sequences of unsequenced Mycobacteria.</title>
        <authorList>
            <person name="Greninger A.L."/>
            <person name="Jerome K.R."/>
            <person name="Mcnair B."/>
            <person name="Wallis C."/>
            <person name="Fang F."/>
        </authorList>
    </citation>
    <scope>NUCLEOTIDE SEQUENCE [LARGE SCALE GENOMIC DNA]</scope>
    <source>
        <strain evidence="5 7">BM1</strain>
    </source>
</reference>
<comment type="similarity">
    <text evidence="1 4">Belongs to the glycerate kinase type-1 family.</text>
</comment>
<dbReference type="InterPro" id="IPR036129">
    <property type="entry name" value="Glycerate_kinase_sf"/>
</dbReference>
<proteinExistence type="inferred from homology"/>
<dbReference type="OrthoDB" id="9774290at2"/>
<evidence type="ECO:0000256" key="2">
    <source>
        <dbReference type="ARBA" id="ARBA00022679"/>
    </source>
</evidence>
<dbReference type="RefSeq" id="WP_073854583.1">
    <property type="nucleotide sequence ID" value="NZ_BAAATC010000019.1"/>
</dbReference>
<dbReference type="InterPro" id="IPR004381">
    <property type="entry name" value="Glycerate_kinase"/>
</dbReference>
<keyword evidence="2 4" id="KW-0808">Transferase</keyword>